<dbReference type="SUPFAM" id="SSF49899">
    <property type="entry name" value="Concanavalin A-like lectins/glucanases"/>
    <property type="match status" value="1"/>
</dbReference>
<keyword evidence="2" id="KW-1185">Reference proteome</keyword>
<dbReference type="InterPro" id="IPR009784">
    <property type="entry name" value="DUF1349"/>
</dbReference>
<sequence length="198" mass="20691">MPDAVTISGIPTPLTWGLAPAAWASTPTGVEITAGPRTDMFVDPAGGAPTVNAPRLTMPADGDFQLSAKVTVGFAATYDAGVLLLFAGDTQWAKLCFELSPQAKPMIVSVVTRGVSDDANAFAVEGDTAWLRVSRTGRAYAFHASADGGFWHFIRYFTLDEPAAVGFEAQSPTGQGCAAAFSEVTFKPEGLAELRDGS</sequence>
<gene>
    <name evidence="1" type="ORF">Cba03nite_28420</name>
</gene>
<reference evidence="1 2" key="1">
    <citation type="submission" date="2021-01" db="EMBL/GenBank/DDBJ databases">
        <title>Whole genome shotgun sequence of Catellatospora bangladeshensis NBRC 107357.</title>
        <authorList>
            <person name="Komaki H."/>
            <person name="Tamura T."/>
        </authorList>
    </citation>
    <scope>NUCLEOTIDE SEQUENCE [LARGE SCALE GENOMIC DNA]</scope>
    <source>
        <strain evidence="1 2">NBRC 107357</strain>
    </source>
</reference>
<dbReference type="Gene3D" id="2.60.120.200">
    <property type="match status" value="1"/>
</dbReference>
<dbReference type="PANTHER" id="PTHR35332">
    <property type="entry name" value="REGULATION OF ENOLASE PROTEIN 1"/>
    <property type="match status" value="1"/>
</dbReference>
<dbReference type="AlphaFoldDB" id="A0A8J3NJ23"/>
<name>A0A8J3NJ23_9ACTN</name>
<dbReference type="InterPro" id="IPR013320">
    <property type="entry name" value="ConA-like_dom_sf"/>
</dbReference>
<evidence type="ECO:0008006" key="3">
    <source>
        <dbReference type="Google" id="ProtNLM"/>
    </source>
</evidence>
<organism evidence="1 2">
    <name type="scientific">Catellatospora bangladeshensis</name>
    <dbReference type="NCBI Taxonomy" id="310355"/>
    <lineage>
        <taxon>Bacteria</taxon>
        <taxon>Bacillati</taxon>
        <taxon>Actinomycetota</taxon>
        <taxon>Actinomycetes</taxon>
        <taxon>Micromonosporales</taxon>
        <taxon>Micromonosporaceae</taxon>
        <taxon>Catellatospora</taxon>
    </lineage>
</organism>
<protein>
    <recommendedName>
        <fullName evidence="3">DUF1349 domain-containing protein</fullName>
    </recommendedName>
</protein>
<evidence type="ECO:0000313" key="1">
    <source>
        <dbReference type="EMBL" id="GIF81493.1"/>
    </source>
</evidence>
<dbReference type="PANTHER" id="PTHR35332:SF2">
    <property type="entry name" value="REGULATION OF ENOLASE PROTEIN 1"/>
    <property type="match status" value="1"/>
</dbReference>
<dbReference type="EMBL" id="BONF01000014">
    <property type="protein sequence ID" value="GIF81493.1"/>
    <property type="molecule type" value="Genomic_DNA"/>
</dbReference>
<accession>A0A8J3NJ23</accession>
<dbReference type="RefSeq" id="WP_203745938.1">
    <property type="nucleotide sequence ID" value="NZ_BONF01000014.1"/>
</dbReference>
<dbReference type="Proteomes" id="UP000601223">
    <property type="component" value="Unassembled WGS sequence"/>
</dbReference>
<proteinExistence type="predicted"/>
<dbReference type="Pfam" id="PF07081">
    <property type="entry name" value="DUF1349"/>
    <property type="match status" value="1"/>
</dbReference>
<comment type="caution">
    <text evidence="1">The sequence shown here is derived from an EMBL/GenBank/DDBJ whole genome shotgun (WGS) entry which is preliminary data.</text>
</comment>
<evidence type="ECO:0000313" key="2">
    <source>
        <dbReference type="Proteomes" id="UP000601223"/>
    </source>
</evidence>